<evidence type="ECO:0000259" key="7">
    <source>
        <dbReference type="Pfam" id="PF02687"/>
    </source>
</evidence>
<evidence type="ECO:0000259" key="8">
    <source>
        <dbReference type="Pfam" id="PF12704"/>
    </source>
</evidence>
<comment type="caution">
    <text evidence="9">The sequence shown here is derived from an EMBL/GenBank/DDBJ whole genome shotgun (WGS) entry which is preliminary data.</text>
</comment>
<dbReference type="Pfam" id="PF02687">
    <property type="entry name" value="FtsX"/>
    <property type="match status" value="2"/>
</dbReference>
<feature type="domain" description="ABC3 transporter permease C-terminal" evidence="7">
    <location>
        <begin position="296"/>
        <end position="412"/>
    </location>
</feature>
<feature type="transmembrane region" description="Helical" evidence="6">
    <location>
        <begin position="382"/>
        <end position="407"/>
    </location>
</feature>
<dbReference type="Proteomes" id="UP001597073">
    <property type="component" value="Unassembled WGS sequence"/>
</dbReference>
<keyword evidence="2" id="KW-1003">Cell membrane</keyword>
<protein>
    <submittedName>
        <fullName evidence="9">ABC transporter permease</fullName>
    </submittedName>
</protein>
<evidence type="ECO:0000256" key="3">
    <source>
        <dbReference type="ARBA" id="ARBA00022692"/>
    </source>
</evidence>
<feature type="transmembrane region" description="Helical" evidence="6">
    <location>
        <begin position="294"/>
        <end position="314"/>
    </location>
</feature>
<evidence type="ECO:0000256" key="4">
    <source>
        <dbReference type="ARBA" id="ARBA00022989"/>
    </source>
</evidence>
<dbReference type="InterPro" id="IPR003838">
    <property type="entry name" value="ABC3_permease_C"/>
</dbReference>
<evidence type="ECO:0000256" key="1">
    <source>
        <dbReference type="ARBA" id="ARBA00004651"/>
    </source>
</evidence>
<sequence>MIRNYIKTAWRNILQNKFYAAINVTGLTIGLVVGLFMLLWVQDELSFDKNNSNAPSIYKIGIVGGTGISKQIFNNIIGPVATFAKNEIPEVKDAVRIMSVGDAPFKYKDKVFYEQNFAFVDPSYFSVFDFNLIKGDTRNPFPDNNSVVITESTAKKFFGNEDPIGKVVITGQDEQNKVTGVIPDYPANSSFQYHVMLPISRFNYLAYVKSKTSYDNKNVVPSIDADWSAFRFQTFLLLKNNNVNTALLEKKLQAIHERQKPEDAPVPYLAQPLLKMHLYKADGTDAGMSTVSTFAIVALMILIIACINYVNLSTARSMLRAKEVSMRKIIGAGKFQLFMQFMVETALLFLIASVFAFLLMVLLLPEFNQFSGKQIVLSLSNYNIWLCIILTLIGTLTASSIYPALLLSSFEPLKALKGKISASIGNVAFRRVLVVLQFSASIVLIVGTLVIGNQLRYIRNKNLGYDKENVFSFNMRTDMQKHYDVVKTDLLKNPAVLSVTRAGANIIESGSSTGDNDWDGKPKNSNMWFAQIYSDKDFIPFFKVKMLEGANFTGAVADSAHFIINETAVKEMGLTNPIGKRLRIQTRNGTIIGVVKDFHFNTIHKKIEPAVFQYQPDYSWRVYVKTTGRDAQKAIAAALSSWKQYNSDIPFNYAFLDDTYTKLYTMEQKQGALFNLFATIAIVISCLGLFGLATYSAQVKTREIGIRKVLGASVTKIIGLLATEFMVLIIVAIVIAMPIAWFAMNSWLQDFAYKINIGWVVFLFAGGGASVIALLTISIQSVKAAMANPVKSLRSE</sequence>
<keyword evidence="5 6" id="KW-0472">Membrane</keyword>
<feature type="transmembrane region" description="Helical" evidence="6">
    <location>
        <begin position="672"/>
        <end position="696"/>
    </location>
</feature>
<feature type="transmembrane region" description="Helical" evidence="6">
    <location>
        <begin position="717"/>
        <end position="744"/>
    </location>
</feature>
<feature type="domain" description="MacB-like periplasmic core" evidence="8">
    <location>
        <begin position="21"/>
        <end position="213"/>
    </location>
</feature>
<proteinExistence type="predicted"/>
<name>A0ABW2ZFW8_9SPHI</name>
<dbReference type="InterPro" id="IPR025857">
    <property type="entry name" value="MacB_PCD"/>
</dbReference>
<dbReference type="EMBL" id="JBHTIA010000003">
    <property type="protein sequence ID" value="MFD0765090.1"/>
    <property type="molecule type" value="Genomic_DNA"/>
</dbReference>
<evidence type="ECO:0000256" key="6">
    <source>
        <dbReference type="SAM" id="Phobius"/>
    </source>
</evidence>
<gene>
    <name evidence="9" type="ORF">ACFQZI_09495</name>
</gene>
<organism evidence="9 10">
    <name type="scientific">Mucilaginibacter lutimaris</name>
    <dbReference type="NCBI Taxonomy" id="931629"/>
    <lineage>
        <taxon>Bacteria</taxon>
        <taxon>Pseudomonadati</taxon>
        <taxon>Bacteroidota</taxon>
        <taxon>Sphingobacteriia</taxon>
        <taxon>Sphingobacteriales</taxon>
        <taxon>Sphingobacteriaceae</taxon>
        <taxon>Mucilaginibacter</taxon>
    </lineage>
</organism>
<accession>A0ABW2ZFW8</accession>
<evidence type="ECO:0000256" key="5">
    <source>
        <dbReference type="ARBA" id="ARBA00023136"/>
    </source>
</evidence>
<feature type="domain" description="ABC3 transporter permease C-terminal" evidence="7">
    <location>
        <begin position="676"/>
        <end position="788"/>
    </location>
</feature>
<dbReference type="PANTHER" id="PTHR30572:SF18">
    <property type="entry name" value="ABC-TYPE MACROLIDE FAMILY EXPORT SYSTEM PERMEASE COMPONENT 2"/>
    <property type="match status" value="1"/>
</dbReference>
<reference evidence="10" key="1">
    <citation type="journal article" date="2019" name="Int. J. Syst. Evol. Microbiol.">
        <title>The Global Catalogue of Microorganisms (GCM) 10K type strain sequencing project: providing services to taxonomists for standard genome sequencing and annotation.</title>
        <authorList>
            <consortium name="The Broad Institute Genomics Platform"/>
            <consortium name="The Broad Institute Genome Sequencing Center for Infectious Disease"/>
            <person name="Wu L."/>
            <person name="Ma J."/>
        </authorList>
    </citation>
    <scope>NUCLEOTIDE SEQUENCE [LARGE SCALE GENOMIC DNA]</scope>
    <source>
        <strain evidence="10">CCUG 60742</strain>
    </source>
</reference>
<evidence type="ECO:0000313" key="10">
    <source>
        <dbReference type="Proteomes" id="UP001597073"/>
    </source>
</evidence>
<keyword evidence="3 6" id="KW-0812">Transmembrane</keyword>
<feature type="transmembrane region" description="Helical" evidence="6">
    <location>
        <begin position="756"/>
        <end position="777"/>
    </location>
</feature>
<evidence type="ECO:0000313" key="9">
    <source>
        <dbReference type="EMBL" id="MFD0765090.1"/>
    </source>
</evidence>
<evidence type="ECO:0000256" key="2">
    <source>
        <dbReference type="ARBA" id="ARBA00022475"/>
    </source>
</evidence>
<keyword evidence="10" id="KW-1185">Reference proteome</keyword>
<dbReference type="PANTHER" id="PTHR30572">
    <property type="entry name" value="MEMBRANE COMPONENT OF TRANSPORTER-RELATED"/>
    <property type="match status" value="1"/>
</dbReference>
<keyword evidence="4 6" id="KW-1133">Transmembrane helix</keyword>
<feature type="domain" description="MacB-like periplasmic core" evidence="8">
    <location>
        <begin position="441"/>
        <end position="639"/>
    </location>
</feature>
<dbReference type="Pfam" id="PF12704">
    <property type="entry name" value="MacB_PCD"/>
    <property type="match status" value="2"/>
</dbReference>
<feature type="transmembrane region" description="Helical" evidence="6">
    <location>
        <begin position="335"/>
        <end position="362"/>
    </location>
</feature>
<dbReference type="InterPro" id="IPR050250">
    <property type="entry name" value="Macrolide_Exporter_MacB"/>
</dbReference>
<comment type="subcellular location">
    <subcellularLocation>
        <location evidence="1">Cell membrane</location>
        <topology evidence="1">Multi-pass membrane protein</topology>
    </subcellularLocation>
</comment>
<feature type="transmembrane region" description="Helical" evidence="6">
    <location>
        <begin position="428"/>
        <end position="451"/>
    </location>
</feature>
<feature type="transmembrane region" description="Helical" evidence="6">
    <location>
        <begin position="20"/>
        <end position="41"/>
    </location>
</feature>
<dbReference type="RefSeq" id="WP_377141640.1">
    <property type="nucleotide sequence ID" value="NZ_JBHTIA010000003.1"/>
</dbReference>